<proteinExistence type="predicted"/>
<feature type="signal peptide" evidence="1">
    <location>
        <begin position="1"/>
        <end position="21"/>
    </location>
</feature>
<gene>
    <name evidence="2" type="ORF">Lalb_Chr01g0023971</name>
</gene>
<accession>A0A6A4R8V0</accession>
<keyword evidence="3" id="KW-1185">Reference proteome</keyword>
<protein>
    <recommendedName>
        <fullName evidence="4">Secreted protein</fullName>
    </recommendedName>
</protein>
<name>A0A6A4R8V0_LUPAL</name>
<organism evidence="2 3">
    <name type="scientific">Lupinus albus</name>
    <name type="common">White lupine</name>
    <name type="synonym">Lupinus termis</name>
    <dbReference type="NCBI Taxonomy" id="3870"/>
    <lineage>
        <taxon>Eukaryota</taxon>
        <taxon>Viridiplantae</taxon>
        <taxon>Streptophyta</taxon>
        <taxon>Embryophyta</taxon>
        <taxon>Tracheophyta</taxon>
        <taxon>Spermatophyta</taxon>
        <taxon>Magnoliopsida</taxon>
        <taxon>eudicotyledons</taxon>
        <taxon>Gunneridae</taxon>
        <taxon>Pentapetalae</taxon>
        <taxon>rosids</taxon>
        <taxon>fabids</taxon>
        <taxon>Fabales</taxon>
        <taxon>Fabaceae</taxon>
        <taxon>Papilionoideae</taxon>
        <taxon>50 kb inversion clade</taxon>
        <taxon>genistoids sensu lato</taxon>
        <taxon>core genistoids</taxon>
        <taxon>Genisteae</taxon>
        <taxon>Lupinus</taxon>
    </lineage>
</organism>
<dbReference type="Proteomes" id="UP000447434">
    <property type="component" value="Chromosome 1"/>
</dbReference>
<dbReference type="PROSITE" id="PS51257">
    <property type="entry name" value="PROKAR_LIPOPROTEIN"/>
    <property type="match status" value="1"/>
</dbReference>
<keyword evidence="1" id="KW-0732">Signal</keyword>
<dbReference type="AlphaFoldDB" id="A0A6A4R8V0"/>
<feature type="chain" id="PRO_5025429953" description="Secreted protein" evidence="1">
    <location>
        <begin position="22"/>
        <end position="69"/>
    </location>
</feature>
<dbReference type="EMBL" id="WOCE01000001">
    <property type="protein sequence ID" value="KAE9622319.1"/>
    <property type="molecule type" value="Genomic_DNA"/>
</dbReference>
<comment type="caution">
    <text evidence="2">The sequence shown here is derived from an EMBL/GenBank/DDBJ whole genome shotgun (WGS) entry which is preliminary data.</text>
</comment>
<evidence type="ECO:0000313" key="2">
    <source>
        <dbReference type="EMBL" id="KAE9622319.1"/>
    </source>
</evidence>
<reference evidence="3" key="1">
    <citation type="journal article" date="2020" name="Nat. Commun.">
        <title>Genome sequence of the cluster root forming white lupin.</title>
        <authorList>
            <person name="Hufnagel B."/>
            <person name="Marques A."/>
            <person name="Soriano A."/>
            <person name="Marques L."/>
            <person name="Divol F."/>
            <person name="Doumas P."/>
            <person name="Sallet E."/>
            <person name="Mancinotti D."/>
            <person name="Carrere S."/>
            <person name="Marande W."/>
            <person name="Arribat S."/>
            <person name="Keller J."/>
            <person name="Huneau C."/>
            <person name="Blein T."/>
            <person name="Aime D."/>
            <person name="Laguerre M."/>
            <person name="Taylor J."/>
            <person name="Schubert V."/>
            <person name="Nelson M."/>
            <person name="Geu-Flores F."/>
            <person name="Crespi M."/>
            <person name="Gallardo-Guerrero K."/>
            <person name="Delaux P.-M."/>
            <person name="Salse J."/>
            <person name="Berges H."/>
            <person name="Guyot R."/>
            <person name="Gouzy J."/>
            <person name="Peret B."/>
        </authorList>
    </citation>
    <scope>NUCLEOTIDE SEQUENCE [LARGE SCALE GENOMIC DNA]</scope>
    <source>
        <strain evidence="3">cv. Amiga</strain>
    </source>
</reference>
<sequence length="69" mass="7576">MLRREICTFLSFVGTIACTVSSDTKVVHWANHSKHSLPDDSIFGSIDHAFVASYSHSSIEDPFCVVFAG</sequence>
<evidence type="ECO:0000256" key="1">
    <source>
        <dbReference type="SAM" id="SignalP"/>
    </source>
</evidence>
<evidence type="ECO:0000313" key="3">
    <source>
        <dbReference type="Proteomes" id="UP000447434"/>
    </source>
</evidence>
<evidence type="ECO:0008006" key="4">
    <source>
        <dbReference type="Google" id="ProtNLM"/>
    </source>
</evidence>